<comment type="caution">
    <text evidence="2">The sequence shown here is derived from an EMBL/GenBank/DDBJ whole genome shotgun (WGS) entry which is preliminary data.</text>
</comment>
<dbReference type="InterPro" id="IPR029058">
    <property type="entry name" value="AB_hydrolase_fold"/>
</dbReference>
<accession>A0A9W8SBE2</accession>
<evidence type="ECO:0000259" key="1">
    <source>
        <dbReference type="Pfam" id="PF12697"/>
    </source>
</evidence>
<dbReference type="PANTHER" id="PTHR45763:SF46">
    <property type="entry name" value="AB HYDROLASE-1 DOMAIN-CONTAINING PROTEIN"/>
    <property type="match status" value="1"/>
</dbReference>
<name>A0A9W8SBE2_9HYPO</name>
<sequence>MSIQSAVRNRISQPCRRSFGTSTHTEQTFHLSDGRTLGFAEFGKLDGKPVLYFHGFPSSRLEAQPVHDIAQRCGIRLVALDRPGFGLSAPKPDYQILDWSTDVMEFAHANNLTQFSVLGLSGGGPYALACAYALPKGMLRGVGLFASAPHWAAGAHHMSFYRRVLSVCTRYCPSVVEVGLSVLNRFLKWLIMTGPVTRRIGKWLEKQDETKDLGTVTKKSHSQRVNDLMRMLIDEPFRQGAGGAVQEARLLSSQDWGFQLEQVKYDKVQIWHGQKDTNAPISMIRYMAQRLPHCELNEFENDTHYTMFKHLEPALRSLAEKA</sequence>
<dbReference type="PANTHER" id="PTHR45763">
    <property type="entry name" value="HYDROLASE, ALPHA/BETA FOLD FAMILY PROTEIN, EXPRESSED-RELATED"/>
    <property type="match status" value="1"/>
</dbReference>
<dbReference type="EMBL" id="JAOQAZ010000004">
    <property type="protein sequence ID" value="KAJ4267557.1"/>
    <property type="molecule type" value="Genomic_DNA"/>
</dbReference>
<gene>
    <name evidence="2" type="ORF">NW762_003665</name>
</gene>
<keyword evidence="3" id="KW-1185">Reference proteome</keyword>
<dbReference type="InterPro" id="IPR000073">
    <property type="entry name" value="AB_hydrolase_1"/>
</dbReference>
<reference evidence="2" key="1">
    <citation type="submission" date="2022-09" db="EMBL/GenBank/DDBJ databases">
        <title>Fusarium specimens isolated from Avocado Roots.</title>
        <authorList>
            <person name="Stajich J."/>
            <person name="Roper C."/>
            <person name="Heimlech-Rivalta G."/>
        </authorList>
    </citation>
    <scope>NUCLEOTIDE SEQUENCE</scope>
    <source>
        <strain evidence="2">CF00136</strain>
    </source>
</reference>
<proteinExistence type="predicted"/>
<protein>
    <recommendedName>
        <fullName evidence="1">AB hydrolase-1 domain-containing protein</fullName>
    </recommendedName>
</protein>
<evidence type="ECO:0000313" key="3">
    <source>
        <dbReference type="Proteomes" id="UP001152049"/>
    </source>
</evidence>
<dbReference type="Pfam" id="PF12697">
    <property type="entry name" value="Abhydrolase_6"/>
    <property type="match status" value="1"/>
</dbReference>
<evidence type="ECO:0000313" key="2">
    <source>
        <dbReference type="EMBL" id="KAJ4267557.1"/>
    </source>
</evidence>
<dbReference type="Proteomes" id="UP001152049">
    <property type="component" value="Unassembled WGS sequence"/>
</dbReference>
<dbReference type="AlphaFoldDB" id="A0A9W8SBE2"/>
<organism evidence="2 3">
    <name type="scientific">Fusarium torreyae</name>
    <dbReference type="NCBI Taxonomy" id="1237075"/>
    <lineage>
        <taxon>Eukaryota</taxon>
        <taxon>Fungi</taxon>
        <taxon>Dikarya</taxon>
        <taxon>Ascomycota</taxon>
        <taxon>Pezizomycotina</taxon>
        <taxon>Sordariomycetes</taxon>
        <taxon>Hypocreomycetidae</taxon>
        <taxon>Hypocreales</taxon>
        <taxon>Nectriaceae</taxon>
        <taxon>Fusarium</taxon>
    </lineage>
</organism>
<dbReference type="OrthoDB" id="294702at2759"/>
<dbReference type="Gene3D" id="3.40.50.1820">
    <property type="entry name" value="alpha/beta hydrolase"/>
    <property type="match status" value="1"/>
</dbReference>
<feature type="domain" description="AB hydrolase-1" evidence="1">
    <location>
        <begin position="50"/>
        <end position="308"/>
    </location>
</feature>
<dbReference type="SUPFAM" id="SSF53474">
    <property type="entry name" value="alpha/beta-Hydrolases"/>
    <property type="match status" value="1"/>
</dbReference>